<accession>E1F0S7</accession>
<organism evidence="6 7">
    <name type="scientific">Giardia intestinalis (strain P15)</name>
    <name type="common">Giardia lamblia</name>
    <dbReference type="NCBI Taxonomy" id="658858"/>
    <lineage>
        <taxon>Eukaryota</taxon>
        <taxon>Metamonada</taxon>
        <taxon>Diplomonadida</taxon>
        <taxon>Hexamitidae</taxon>
        <taxon>Giardiinae</taxon>
        <taxon>Giardia</taxon>
    </lineage>
</organism>
<evidence type="ECO:0000256" key="4">
    <source>
        <dbReference type="PROSITE-ProRule" id="PRU00146"/>
    </source>
</evidence>
<dbReference type="PANTHER" id="PTHR13793:SF107">
    <property type="entry name" value="BROMODOMAIN-CONTAINING PROTEIN HOMOLOG"/>
    <property type="match status" value="1"/>
</dbReference>
<keyword evidence="3" id="KW-0862">Zinc</keyword>
<dbReference type="EMBL" id="ACVC01000111">
    <property type="protein sequence ID" value="EFO63937.1"/>
    <property type="molecule type" value="Genomic_DNA"/>
</dbReference>
<dbReference type="CDD" id="cd15492">
    <property type="entry name" value="PHD_BRPF_JADE_like"/>
    <property type="match status" value="1"/>
</dbReference>
<dbReference type="SMART" id="SM00249">
    <property type="entry name" value="PHD"/>
    <property type="match status" value="2"/>
</dbReference>
<keyword evidence="1" id="KW-0479">Metal-binding</keyword>
<dbReference type="PROSITE" id="PS50016">
    <property type="entry name" value="ZF_PHD_2"/>
    <property type="match status" value="1"/>
</dbReference>
<dbReference type="SUPFAM" id="SSF57903">
    <property type="entry name" value="FYVE/PHD zinc finger"/>
    <property type="match status" value="1"/>
</dbReference>
<evidence type="ECO:0000256" key="1">
    <source>
        <dbReference type="ARBA" id="ARBA00022723"/>
    </source>
</evidence>
<dbReference type="GO" id="GO:0006357">
    <property type="term" value="P:regulation of transcription by RNA polymerase II"/>
    <property type="evidence" value="ECO:0007669"/>
    <property type="project" value="TreeGrafter"/>
</dbReference>
<dbReference type="InterPro" id="IPR011011">
    <property type="entry name" value="Znf_FYVE_PHD"/>
</dbReference>
<dbReference type="OMA" id="DSCNCAV"/>
<evidence type="ECO:0000313" key="6">
    <source>
        <dbReference type="EMBL" id="EFO63937.1"/>
    </source>
</evidence>
<dbReference type="OrthoDB" id="20839at2759"/>
<dbReference type="PROSITE" id="PS01359">
    <property type="entry name" value="ZF_PHD_1"/>
    <property type="match status" value="1"/>
</dbReference>
<name>E1F0S7_GIAIA</name>
<dbReference type="GO" id="GO:0008270">
    <property type="term" value="F:zinc ion binding"/>
    <property type="evidence" value="ECO:0007669"/>
    <property type="project" value="UniProtKB-KW"/>
</dbReference>
<dbReference type="STRING" id="658858.E1F0S7"/>
<dbReference type="InterPro" id="IPR050701">
    <property type="entry name" value="Histone_Mod_Regulator"/>
</dbReference>
<feature type="domain" description="PHD-type" evidence="5">
    <location>
        <begin position="15"/>
        <end position="67"/>
    </location>
</feature>
<dbReference type="InterPro" id="IPR013083">
    <property type="entry name" value="Znf_RING/FYVE/PHD"/>
</dbReference>
<dbReference type="InterPro" id="IPR001965">
    <property type="entry name" value="Znf_PHD"/>
</dbReference>
<evidence type="ECO:0000256" key="3">
    <source>
        <dbReference type="ARBA" id="ARBA00022833"/>
    </source>
</evidence>
<dbReference type="PANTHER" id="PTHR13793">
    <property type="entry name" value="PHD FINGER PROTEINS"/>
    <property type="match status" value="1"/>
</dbReference>
<dbReference type="VEuPathDB" id="GiardiaDB:GLP15_53"/>
<dbReference type="InterPro" id="IPR019786">
    <property type="entry name" value="Zinc_finger_PHD-type_CS"/>
</dbReference>
<evidence type="ECO:0000313" key="7">
    <source>
        <dbReference type="Proteomes" id="UP000008974"/>
    </source>
</evidence>
<comment type="caution">
    <text evidence="6">The sequence shown here is derived from an EMBL/GenBank/DDBJ whole genome shotgun (WGS) entry which is preliminary data.</text>
</comment>
<proteinExistence type="predicted"/>
<gene>
    <name evidence="6" type="ORF">GLP15_53</name>
</gene>
<sequence length="463" mass="50743">MCKLMPQNIMIYDGDEVCDVCLCGDFNSDNQIVFCDSCNCAVHQACYGVSDAEVAADHWLCRACAQEFEGPCFLCGFPLSGFSSKEYIIIGRPAATKFVHCLCFRIFPSLVYSPDDPTIQITPAAHLRLESMREQFKKRPCLRCAHNKLTGNGITMVCRAPTGCTGSYHPLCLILAGGGIWEEGFDTYDVIHALCPTHVSYNWAMWRQQKVASGSFDSVMAEVQSLLLNPPLKQPLRQDTATTYRIGVHTIRDYGSTSMEDFMLVGFLDDMHQETTTQYPLCVTSYQGKASELYALGTHEAALLKHLQITARLTISCPRCIRTGDALRLIDDGALVAALERQFVSCSSLSELLAQSLACVSAINSSVFASLSLVPGMLSWRQFSSDKAVLDGALLGFDAESQTPDEYDTILTIPYLELYLAVLQHSVIIFLIPGDGNASTVSAVILRPPVAVAGCNLLFRRGS</sequence>
<dbReference type="Proteomes" id="UP000008974">
    <property type="component" value="Unassembled WGS sequence"/>
</dbReference>
<reference evidence="6 7" key="1">
    <citation type="journal article" date="2010" name="BMC Genomics">
        <title>Genome analysis and comparative genomics of a Giardia intestinalis assemblage E isolate.</title>
        <authorList>
            <person name="Jerlstrom-Hultqvist J."/>
            <person name="Franzen O."/>
            <person name="Ankarklev J."/>
            <person name="Xu F."/>
            <person name="Nohynkova E."/>
            <person name="Andersson J.O."/>
            <person name="Svard S.G."/>
            <person name="Andersson B."/>
        </authorList>
    </citation>
    <scope>NUCLEOTIDE SEQUENCE [LARGE SCALE GENOMIC DNA]</scope>
    <source>
        <strain evidence="6 7">P15</strain>
    </source>
</reference>
<protein>
    <submittedName>
        <fullName evidence="6">PHD finger protein 15</fullName>
    </submittedName>
</protein>
<dbReference type="AlphaFoldDB" id="E1F0S7"/>
<keyword evidence="2 4" id="KW-0863">Zinc-finger</keyword>
<dbReference type="Pfam" id="PF13831">
    <property type="entry name" value="PHD_2"/>
    <property type="match status" value="1"/>
</dbReference>
<dbReference type="Gene3D" id="3.30.40.10">
    <property type="entry name" value="Zinc/RING finger domain, C3HC4 (zinc finger)"/>
    <property type="match status" value="1"/>
</dbReference>
<dbReference type="InterPro" id="IPR019787">
    <property type="entry name" value="Znf_PHD-finger"/>
</dbReference>
<evidence type="ECO:0000256" key="2">
    <source>
        <dbReference type="ARBA" id="ARBA00022771"/>
    </source>
</evidence>
<evidence type="ECO:0000259" key="5">
    <source>
        <dbReference type="PROSITE" id="PS50016"/>
    </source>
</evidence>